<dbReference type="PANTHER" id="PTHR31793">
    <property type="entry name" value="4-HYDROXYBENZOYL-COA THIOESTERASE FAMILY MEMBER"/>
    <property type="match status" value="1"/>
</dbReference>
<dbReference type="InterPro" id="IPR029069">
    <property type="entry name" value="HotDog_dom_sf"/>
</dbReference>
<gene>
    <name evidence="1" type="ORF">GGR36_000030</name>
</gene>
<evidence type="ECO:0000313" key="2">
    <source>
        <dbReference type="Proteomes" id="UP000561045"/>
    </source>
</evidence>
<protein>
    <submittedName>
        <fullName evidence="1">Acyl-CoA thioester hydrolase</fullName>
        <ecNumber evidence="1">3.1.2.-</ecNumber>
    </submittedName>
</protein>
<reference evidence="1 2" key="1">
    <citation type="submission" date="2020-08" db="EMBL/GenBank/DDBJ databases">
        <title>Genomic Encyclopedia of Type Strains, Phase IV (KMG-IV): sequencing the most valuable type-strain genomes for metagenomic binning, comparative biology and taxonomic classification.</title>
        <authorList>
            <person name="Goeker M."/>
        </authorList>
    </citation>
    <scope>NUCLEOTIDE SEQUENCE [LARGE SCALE GENOMIC DNA]</scope>
    <source>
        <strain evidence="1 2">DSM 106739</strain>
    </source>
</reference>
<dbReference type="PANTHER" id="PTHR31793:SF24">
    <property type="entry name" value="LONG-CHAIN ACYL-COA THIOESTERASE FADM"/>
    <property type="match status" value="1"/>
</dbReference>
<dbReference type="EC" id="3.1.2.-" evidence="1"/>
<sequence>MQDTTRTLLHECDIPVRWGDQDALGHVNNTVFFRFMEQARVEWLDKQGFICDPAEPQVPVIVHAACTFLQPINYPATVKVKLYVGDPGRSSIQTSYELTDADNGKTYATGEAKAVWINLNTGKSAPLPQKLLDMIAA</sequence>
<dbReference type="GO" id="GO:0047617">
    <property type="term" value="F:fatty acyl-CoA hydrolase activity"/>
    <property type="evidence" value="ECO:0007669"/>
    <property type="project" value="TreeGrafter"/>
</dbReference>
<comment type="caution">
    <text evidence="1">The sequence shown here is derived from an EMBL/GenBank/DDBJ whole genome shotgun (WGS) entry which is preliminary data.</text>
</comment>
<name>A0A840BGJ7_9RHOO</name>
<accession>A0A840BGJ7</accession>
<proteinExistence type="predicted"/>
<dbReference type="Gene3D" id="3.10.129.10">
    <property type="entry name" value="Hotdog Thioesterase"/>
    <property type="match status" value="1"/>
</dbReference>
<dbReference type="AlphaFoldDB" id="A0A840BGJ7"/>
<dbReference type="SUPFAM" id="SSF54637">
    <property type="entry name" value="Thioesterase/thiol ester dehydrase-isomerase"/>
    <property type="match status" value="1"/>
</dbReference>
<dbReference type="Proteomes" id="UP000561045">
    <property type="component" value="Unassembled WGS sequence"/>
</dbReference>
<dbReference type="EMBL" id="JACIET010000001">
    <property type="protein sequence ID" value="MBB4010722.1"/>
    <property type="molecule type" value="Genomic_DNA"/>
</dbReference>
<organism evidence="1 2">
    <name type="scientific">Niveibacterium umoris</name>
    <dbReference type="NCBI Taxonomy" id="1193620"/>
    <lineage>
        <taxon>Bacteria</taxon>
        <taxon>Pseudomonadati</taxon>
        <taxon>Pseudomonadota</taxon>
        <taxon>Betaproteobacteria</taxon>
        <taxon>Rhodocyclales</taxon>
        <taxon>Rhodocyclaceae</taxon>
        <taxon>Niveibacterium</taxon>
    </lineage>
</organism>
<dbReference type="Pfam" id="PF13279">
    <property type="entry name" value="4HBT_2"/>
    <property type="match status" value="1"/>
</dbReference>
<dbReference type="RefSeq" id="WP_183630598.1">
    <property type="nucleotide sequence ID" value="NZ_BAABLE010000011.1"/>
</dbReference>
<evidence type="ECO:0000313" key="1">
    <source>
        <dbReference type="EMBL" id="MBB4010722.1"/>
    </source>
</evidence>
<dbReference type="CDD" id="cd00586">
    <property type="entry name" value="4HBT"/>
    <property type="match status" value="1"/>
</dbReference>
<dbReference type="InterPro" id="IPR050563">
    <property type="entry name" value="4-hydroxybenzoyl-CoA_TE"/>
</dbReference>
<keyword evidence="2" id="KW-1185">Reference proteome</keyword>
<keyword evidence="1" id="KW-0378">Hydrolase</keyword>